<dbReference type="PANTHER" id="PTHR10992">
    <property type="entry name" value="METHYLESTERASE FAMILY MEMBER"/>
    <property type="match status" value="1"/>
</dbReference>
<protein>
    <submittedName>
        <fullName evidence="1">Uncharacterized protein</fullName>
    </submittedName>
</protein>
<accession>W9QTT6</accession>
<gene>
    <name evidence="1" type="ORF">L484_022952</name>
</gene>
<evidence type="ECO:0000313" key="1">
    <source>
        <dbReference type="EMBL" id="EXB53983.1"/>
    </source>
</evidence>
<dbReference type="GO" id="GO:0009696">
    <property type="term" value="P:salicylic acid metabolic process"/>
    <property type="evidence" value="ECO:0007669"/>
    <property type="project" value="TreeGrafter"/>
</dbReference>
<dbReference type="InterPro" id="IPR029058">
    <property type="entry name" value="AB_hydrolase_fold"/>
</dbReference>
<sequence length="110" mass="11713">MRAAAGAMVPNLGAAAPSSLLPERHGAVLLHKAAVQPTLHHCNLIGLDIDALLEEAGFKVTAMDLTASGIHSSDSNSITNLSQYRYVEPLADFLENLAEREKVVESAIHE</sequence>
<dbReference type="GO" id="GO:0009694">
    <property type="term" value="P:jasmonic acid metabolic process"/>
    <property type="evidence" value="ECO:0007669"/>
    <property type="project" value="TreeGrafter"/>
</dbReference>
<dbReference type="InterPro" id="IPR045889">
    <property type="entry name" value="MES/HNL"/>
</dbReference>
<organism evidence="1 2">
    <name type="scientific">Morus notabilis</name>
    <dbReference type="NCBI Taxonomy" id="981085"/>
    <lineage>
        <taxon>Eukaryota</taxon>
        <taxon>Viridiplantae</taxon>
        <taxon>Streptophyta</taxon>
        <taxon>Embryophyta</taxon>
        <taxon>Tracheophyta</taxon>
        <taxon>Spermatophyta</taxon>
        <taxon>Magnoliopsida</taxon>
        <taxon>eudicotyledons</taxon>
        <taxon>Gunneridae</taxon>
        <taxon>Pentapetalae</taxon>
        <taxon>rosids</taxon>
        <taxon>fabids</taxon>
        <taxon>Rosales</taxon>
        <taxon>Moraceae</taxon>
        <taxon>Moreae</taxon>
        <taxon>Morus</taxon>
    </lineage>
</organism>
<dbReference type="EMBL" id="KE344145">
    <property type="protein sequence ID" value="EXB53983.1"/>
    <property type="molecule type" value="Genomic_DNA"/>
</dbReference>
<dbReference type="Proteomes" id="UP000030645">
    <property type="component" value="Unassembled WGS sequence"/>
</dbReference>
<dbReference type="AlphaFoldDB" id="W9QTT6"/>
<dbReference type="PANTHER" id="PTHR10992:SF872">
    <property type="entry name" value="METHYLESTERASE 11, CHLOROPLASTIC-RELATED"/>
    <property type="match status" value="1"/>
</dbReference>
<keyword evidence="2" id="KW-1185">Reference proteome</keyword>
<dbReference type="GO" id="GO:0080030">
    <property type="term" value="F:methyl indole-3-acetate esterase activity"/>
    <property type="evidence" value="ECO:0007669"/>
    <property type="project" value="TreeGrafter"/>
</dbReference>
<dbReference type="GO" id="GO:0080032">
    <property type="term" value="F:methyl jasmonate esterase activity"/>
    <property type="evidence" value="ECO:0007669"/>
    <property type="project" value="TreeGrafter"/>
</dbReference>
<dbReference type="Gene3D" id="3.40.50.1820">
    <property type="entry name" value="alpha/beta hydrolase"/>
    <property type="match status" value="1"/>
</dbReference>
<name>W9QTT6_9ROSA</name>
<reference evidence="2" key="1">
    <citation type="submission" date="2013-01" db="EMBL/GenBank/DDBJ databases">
        <title>Draft Genome Sequence of a Mulberry Tree, Morus notabilis C.K. Schneid.</title>
        <authorList>
            <person name="He N."/>
            <person name="Zhao S."/>
        </authorList>
    </citation>
    <scope>NUCLEOTIDE SEQUENCE</scope>
</reference>
<dbReference type="GO" id="GO:0080031">
    <property type="term" value="F:methyl salicylate esterase activity"/>
    <property type="evidence" value="ECO:0007669"/>
    <property type="project" value="TreeGrafter"/>
</dbReference>
<dbReference type="STRING" id="981085.W9QTT6"/>
<proteinExistence type="predicted"/>
<evidence type="ECO:0000313" key="2">
    <source>
        <dbReference type="Proteomes" id="UP000030645"/>
    </source>
</evidence>